<dbReference type="PANTHER" id="PTHR30136">
    <property type="entry name" value="HELIX-TURN-HELIX TRANSCRIPTIONAL REGULATOR, ICLR FAMILY"/>
    <property type="match status" value="1"/>
</dbReference>
<reference evidence="6 7" key="1">
    <citation type="journal article" date="2019" name="Emerg. Microbes Infect.">
        <title>Comprehensive subspecies identification of 175 nontuberculous mycobacteria species based on 7547 genomic profiles.</title>
        <authorList>
            <person name="Matsumoto Y."/>
            <person name="Kinjo T."/>
            <person name="Motooka D."/>
            <person name="Nabeya D."/>
            <person name="Jung N."/>
            <person name="Uechi K."/>
            <person name="Horii T."/>
            <person name="Iida T."/>
            <person name="Fujita J."/>
            <person name="Nakamura S."/>
        </authorList>
    </citation>
    <scope>NUCLEOTIDE SEQUENCE [LARGE SCALE GENOMIC DNA]</scope>
    <source>
        <strain evidence="6 7">JCM 18565</strain>
    </source>
</reference>
<keyword evidence="7" id="KW-1185">Reference proteome</keyword>
<dbReference type="InterPro" id="IPR036388">
    <property type="entry name" value="WH-like_DNA-bd_sf"/>
</dbReference>
<dbReference type="InterPro" id="IPR005471">
    <property type="entry name" value="Tscrpt_reg_IclR_N"/>
</dbReference>
<sequence length="276" mass="29764">MIAIMELVGSKPGRSFSLAEITRELGISRATGHAIVTTLAGHHWLVRDAAGAYSRGPGMAALTGTADERIYHGILRDLAESASAQAFLARRDQNSLVVIDNAGESPSGMRIDRRLRMPLVAPFGRDYVAWGSSSAQRAWLEGVGKPSTELARRMSTVLNEIRERGYVIERLSREYVRVYTALRALGADGEPDAITARLARAFADLTVIDVLSSELTENATHSIATISAPVFDADGLVTMSVSAAPFAELSGVEVRRLGEQVRAAARNIGQHLTQPR</sequence>
<evidence type="ECO:0000256" key="2">
    <source>
        <dbReference type="ARBA" id="ARBA00023125"/>
    </source>
</evidence>
<dbReference type="InterPro" id="IPR014757">
    <property type="entry name" value="Tscrpt_reg_IclR_C"/>
</dbReference>
<evidence type="ECO:0000259" key="5">
    <source>
        <dbReference type="PROSITE" id="PS51078"/>
    </source>
</evidence>
<organism evidence="6 7">
    <name type="scientific">Mycobacterium paragordonae</name>
    <dbReference type="NCBI Taxonomy" id="1389713"/>
    <lineage>
        <taxon>Bacteria</taxon>
        <taxon>Bacillati</taxon>
        <taxon>Actinomycetota</taxon>
        <taxon>Actinomycetes</taxon>
        <taxon>Mycobacteriales</taxon>
        <taxon>Mycobacteriaceae</taxon>
        <taxon>Mycobacterium</taxon>
    </lineage>
</organism>
<gene>
    <name evidence="6" type="ORF">MPRG_53740</name>
</gene>
<evidence type="ECO:0000313" key="7">
    <source>
        <dbReference type="Proteomes" id="UP000465240"/>
    </source>
</evidence>
<dbReference type="PROSITE" id="PS51077">
    <property type="entry name" value="HTH_ICLR"/>
    <property type="match status" value="1"/>
</dbReference>
<name>A0ABQ1CDF8_9MYCO</name>
<dbReference type="SUPFAM" id="SSF55781">
    <property type="entry name" value="GAF domain-like"/>
    <property type="match status" value="1"/>
</dbReference>
<feature type="domain" description="HTH iclR-type" evidence="4">
    <location>
        <begin position="1"/>
        <end position="57"/>
    </location>
</feature>
<accession>A0ABQ1CDF8</accession>
<evidence type="ECO:0000259" key="4">
    <source>
        <dbReference type="PROSITE" id="PS51077"/>
    </source>
</evidence>
<dbReference type="Gene3D" id="1.10.10.10">
    <property type="entry name" value="Winged helix-like DNA-binding domain superfamily/Winged helix DNA-binding domain"/>
    <property type="match status" value="1"/>
</dbReference>
<keyword evidence="1" id="KW-0805">Transcription regulation</keyword>
<dbReference type="InterPro" id="IPR050707">
    <property type="entry name" value="HTH_MetabolicPath_Reg"/>
</dbReference>
<proteinExistence type="predicted"/>
<dbReference type="InterPro" id="IPR036390">
    <property type="entry name" value="WH_DNA-bd_sf"/>
</dbReference>
<evidence type="ECO:0000256" key="1">
    <source>
        <dbReference type="ARBA" id="ARBA00023015"/>
    </source>
</evidence>
<dbReference type="Pfam" id="PF09339">
    <property type="entry name" value="HTH_IclR"/>
    <property type="match status" value="1"/>
</dbReference>
<feature type="domain" description="IclR-ED" evidence="5">
    <location>
        <begin position="53"/>
        <end position="274"/>
    </location>
</feature>
<dbReference type="InterPro" id="IPR029016">
    <property type="entry name" value="GAF-like_dom_sf"/>
</dbReference>
<evidence type="ECO:0000256" key="3">
    <source>
        <dbReference type="ARBA" id="ARBA00023163"/>
    </source>
</evidence>
<evidence type="ECO:0000313" key="6">
    <source>
        <dbReference type="EMBL" id="GFG82098.1"/>
    </source>
</evidence>
<comment type="caution">
    <text evidence="6">The sequence shown here is derived from an EMBL/GenBank/DDBJ whole genome shotgun (WGS) entry which is preliminary data.</text>
</comment>
<dbReference type="PROSITE" id="PS51078">
    <property type="entry name" value="ICLR_ED"/>
    <property type="match status" value="1"/>
</dbReference>
<keyword evidence="2" id="KW-0238">DNA-binding</keyword>
<protein>
    <submittedName>
        <fullName evidence="6">Transcriptional regulator, IclR family protein</fullName>
    </submittedName>
</protein>
<dbReference type="SUPFAM" id="SSF46785">
    <property type="entry name" value="Winged helix' DNA-binding domain"/>
    <property type="match status" value="1"/>
</dbReference>
<dbReference type="Proteomes" id="UP000465240">
    <property type="component" value="Unassembled WGS sequence"/>
</dbReference>
<dbReference type="PANTHER" id="PTHR30136:SF35">
    <property type="entry name" value="HTH-TYPE TRANSCRIPTIONAL REGULATOR RV1719"/>
    <property type="match status" value="1"/>
</dbReference>
<dbReference type="Gene3D" id="3.30.450.40">
    <property type="match status" value="1"/>
</dbReference>
<dbReference type="EMBL" id="BLKX01000001">
    <property type="protein sequence ID" value="GFG82098.1"/>
    <property type="molecule type" value="Genomic_DNA"/>
</dbReference>
<keyword evidence="3" id="KW-0804">Transcription</keyword>